<gene>
    <name evidence="1" type="ORF">THIOM_003651</name>
</gene>
<keyword evidence="2" id="KW-1185">Reference proteome</keyword>
<dbReference type="Proteomes" id="UP000076962">
    <property type="component" value="Unassembled WGS sequence"/>
</dbReference>
<proteinExistence type="predicted"/>
<evidence type="ECO:0000313" key="2">
    <source>
        <dbReference type="Proteomes" id="UP000076962"/>
    </source>
</evidence>
<sequence>MRADLPSALTRTIRSPDCKIFLRNGASTLRMCGFQRPCTKARYCLCIPPSRSKSCKRRNMLRFFAIIKQPEVSRSKRCTNSK</sequence>
<protein>
    <submittedName>
        <fullName evidence="1">Uncharacterized protein</fullName>
    </submittedName>
</protein>
<comment type="caution">
    <text evidence="1">The sequence shown here is derived from an EMBL/GenBank/DDBJ whole genome shotgun (WGS) entry which is preliminary data.</text>
</comment>
<dbReference type="EMBL" id="LUTY01002223">
    <property type="protein sequence ID" value="OAD20630.1"/>
    <property type="molecule type" value="Genomic_DNA"/>
</dbReference>
<dbReference type="AlphaFoldDB" id="A0A176RXZ5"/>
<organism evidence="1 2">
    <name type="scientific">Candidatus Thiomargarita nelsonii</name>
    <dbReference type="NCBI Taxonomy" id="1003181"/>
    <lineage>
        <taxon>Bacteria</taxon>
        <taxon>Pseudomonadati</taxon>
        <taxon>Pseudomonadota</taxon>
        <taxon>Gammaproteobacteria</taxon>
        <taxon>Thiotrichales</taxon>
        <taxon>Thiotrichaceae</taxon>
        <taxon>Thiomargarita</taxon>
    </lineage>
</organism>
<accession>A0A176RXZ5</accession>
<evidence type="ECO:0000313" key="1">
    <source>
        <dbReference type="EMBL" id="OAD20630.1"/>
    </source>
</evidence>
<reference evidence="1 2" key="1">
    <citation type="submission" date="2016-05" db="EMBL/GenBank/DDBJ databases">
        <title>Single-cell genome of chain-forming Candidatus Thiomargarita nelsonii and comparison to other large sulfur-oxidizing bacteria.</title>
        <authorList>
            <person name="Winkel M."/>
            <person name="Salman V."/>
            <person name="Woyke T."/>
            <person name="Schulz-Vogt H."/>
            <person name="Richter M."/>
            <person name="Flood B."/>
            <person name="Bailey J."/>
            <person name="Amann R."/>
            <person name="Mussmann M."/>
        </authorList>
    </citation>
    <scope>NUCLEOTIDE SEQUENCE [LARGE SCALE GENOMIC DNA]</scope>
    <source>
        <strain evidence="1 2">THI036</strain>
    </source>
</reference>
<name>A0A176RXZ5_9GAMM</name>